<name>A0A6A6ZD44_9PLEO</name>
<dbReference type="OrthoDB" id="6133115at2759"/>
<evidence type="ECO:0000259" key="1">
    <source>
        <dbReference type="Pfam" id="PF26082"/>
    </source>
</evidence>
<dbReference type="EMBL" id="MU006260">
    <property type="protein sequence ID" value="KAF2818117.1"/>
    <property type="molecule type" value="Genomic_DNA"/>
</dbReference>
<feature type="domain" description="Oxidoreductase acuF-like C2H2 type zinc-finger" evidence="1">
    <location>
        <begin position="313"/>
        <end position="340"/>
    </location>
</feature>
<proteinExistence type="predicted"/>
<gene>
    <name evidence="2" type="ORF">CC86DRAFT_246495</name>
</gene>
<keyword evidence="3" id="KW-1185">Reference proteome</keyword>
<accession>A0A6A6ZD44</accession>
<dbReference type="AlphaFoldDB" id="A0A6A6ZD44"/>
<dbReference type="Pfam" id="PF26082">
    <property type="entry name" value="zf-C2H2_AcuF"/>
    <property type="match status" value="1"/>
</dbReference>
<organism evidence="2 3">
    <name type="scientific">Ophiobolus disseminans</name>
    <dbReference type="NCBI Taxonomy" id="1469910"/>
    <lineage>
        <taxon>Eukaryota</taxon>
        <taxon>Fungi</taxon>
        <taxon>Dikarya</taxon>
        <taxon>Ascomycota</taxon>
        <taxon>Pezizomycotina</taxon>
        <taxon>Dothideomycetes</taxon>
        <taxon>Pleosporomycetidae</taxon>
        <taxon>Pleosporales</taxon>
        <taxon>Pleosporineae</taxon>
        <taxon>Phaeosphaeriaceae</taxon>
        <taxon>Ophiobolus</taxon>
    </lineage>
</organism>
<dbReference type="PANTHER" id="PTHR35391">
    <property type="entry name" value="C2H2-TYPE DOMAIN-CONTAINING PROTEIN-RELATED"/>
    <property type="match status" value="1"/>
</dbReference>
<dbReference type="Proteomes" id="UP000799424">
    <property type="component" value="Unassembled WGS sequence"/>
</dbReference>
<evidence type="ECO:0000313" key="3">
    <source>
        <dbReference type="Proteomes" id="UP000799424"/>
    </source>
</evidence>
<sequence length="498" mass="56617">MTLSVSDECRACLITLQEVISILSKPDHNDGGVKLAHVCEHLDRFSLFVGNIGALHRPQSSLSIESRLQEANDVLIHTLGLLADLKEVAVGLLEIVSGKREGMILIDDEAEEENGEESSEVNELLEEISETITRLFRISILIRQAAPTDLFAKALSRDRYRFSDQFDIAHVGEKYRKLATKDYVWLRKRLGRAITQRRHYLSYIQDHHEKLGGMLSHHDKADSSAARSQAPVVKQPLASKLVLDTASRPSFFTKATTVAAERITPQLLVARESDSEDDARSYTTISRSIDGDHESSTTVRIPKLEDLRIGNKQEFECPFCFHIKKFKSERIWRKHVFSDLRPYVCTFPDCDAPYFGDINKWFQHEMTFHRVVYKCFLCPNKVYHKEKNYLSHLNQEHAKMLDVGGEQQGRDLARKPLAQIPASDCPCCSDWVDRLKERIIQTSRLESNELLVVTPTAFKRHLAGHLEQLALFAVPVGVATDDEQYSNAAMEEGESKRT</sequence>
<dbReference type="PANTHER" id="PTHR35391:SF7">
    <property type="entry name" value="C2H2-TYPE DOMAIN-CONTAINING PROTEIN"/>
    <property type="match status" value="1"/>
</dbReference>
<reference evidence="2" key="1">
    <citation type="journal article" date="2020" name="Stud. Mycol.">
        <title>101 Dothideomycetes genomes: a test case for predicting lifestyles and emergence of pathogens.</title>
        <authorList>
            <person name="Haridas S."/>
            <person name="Albert R."/>
            <person name="Binder M."/>
            <person name="Bloem J."/>
            <person name="Labutti K."/>
            <person name="Salamov A."/>
            <person name="Andreopoulos B."/>
            <person name="Baker S."/>
            <person name="Barry K."/>
            <person name="Bills G."/>
            <person name="Bluhm B."/>
            <person name="Cannon C."/>
            <person name="Castanera R."/>
            <person name="Culley D."/>
            <person name="Daum C."/>
            <person name="Ezra D."/>
            <person name="Gonzalez J."/>
            <person name="Henrissat B."/>
            <person name="Kuo A."/>
            <person name="Liang C."/>
            <person name="Lipzen A."/>
            <person name="Lutzoni F."/>
            <person name="Magnuson J."/>
            <person name="Mondo S."/>
            <person name="Nolan M."/>
            <person name="Ohm R."/>
            <person name="Pangilinan J."/>
            <person name="Park H.-J."/>
            <person name="Ramirez L."/>
            <person name="Alfaro M."/>
            <person name="Sun H."/>
            <person name="Tritt A."/>
            <person name="Yoshinaga Y."/>
            <person name="Zwiers L.-H."/>
            <person name="Turgeon B."/>
            <person name="Goodwin S."/>
            <person name="Spatafora J."/>
            <person name="Crous P."/>
            <person name="Grigoriev I."/>
        </authorList>
    </citation>
    <scope>NUCLEOTIDE SEQUENCE</scope>
    <source>
        <strain evidence="2">CBS 113818</strain>
    </source>
</reference>
<feature type="non-terminal residue" evidence="2">
    <location>
        <position position="498"/>
    </location>
</feature>
<dbReference type="InterPro" id="IPR058925">
    <property type="entry name" value="zf-C2H2_AcuF"/>
</dbReference>
<protein>
    <recommendedName>
        <fullName evidence="1">Oxidoreductase acuF-like C2H2 type zinc-finger domain-containing protein</fullName>
    </recommendedName>
</protein>
<evidence type="ECO:0000313" key="2">
    <source>
        <dbReference type="EMBL" id="KAF2818117.1"/>
    </source>
</evidence>